<accession>A0A839K7U1</accession>
<dbReference type="InterPro" id="IPR012340">
    <property type="entry name" value="NA-bd_OB-fold"/>
</dbReference>
<dbReference type="GO" id="GO:0006412">
    <property type="term" value="P:translation"/>
    <property type="evidence" value="ECO:0007669"/>
    <property type="project" value="TreeGrafter"/>
</dbReference>
<dbReference type="SMART" id="SM00316">
    <property type="entry name" value="S1"/>
    <property type="match status" value="3"/>
</dbReference>
<dbReference type="GO" id="GO:0005840">
    <property type="term" value="C:ribosome"/>
    <property type="evidence" value="ECO:0007669"/>
    <property type="project" value="UniProtKB-KW"/>
</dbReference>
<keyword evidence="6" id="KW-1185">Reference proteome</keyword>
<comment type="similarity">
    <text evidence="1">Belongs to the bacterial ribosomal protein bS1 family.</text>
</comment>
<dbReference type="AlphaFoldDB" id="A0A839K7U1"/>
<feature type="domain" description="S1 motif" evidence="4">
    <location>
        <begin position="196"/>
        <end position="263"/>
    </location>
</feature>
<protein>
    <submittedName>
        <fullName evidence="5">S1 RNA-binding domain-containing protein</fullName>
    </submittedName>
</protein>
<dbReference type="FunFam" id="2.40.50.140:FF:000051">
    <property type="entry name" value="RNA-binding transcriptional accessory protein"/>
    <property type="match status" value="1"/>
</dbReference>
<comment type="caution">
    <text evidence="5">The sequence shown here is derived from an EMBL/GenBank/DDBJ whole genome shotgun (WGS) entry which is preliminary data.</text>
</comment>
<name>A0A839K7U1_9FIRM</name>
<dbReference type="EMBL" id="JACEGA010000001">
    <property type="protein sequence ID" value="MBB2184711.1"/>
    <property type="molecule type" value="Genomic_DNA"/>
</dbReference>
<evidence type="ECO:0000256" key="2">
    <source>
        <dbReference type="ARBA" id="ARBA00022980"/>
    </source>
</evidence>
<dbReference type="Proteomes" id="UP000574276">
    <property type="component" value="Unassembled WGS sequence"/>
</dbReference>
<organism evidence="5 6">
    <name type="scientific">Variimorphobacter saccharofermentans</name>
    <dbReference type="NCBI Taxonomy" id="2755051"/>
    <lineage>
        <taxon>Bacteria</taxon>
        <taxon>Bacillati</taxon>
        <taxon>Bacillota</taxon>
        <taxon>Clostridia</taxon>
        <taxon>Lachnospirales</taxon>
        <taxon>Lachnospiraceae</taxon>
        <taxon>Variimorphobacter</taxon>
    </lineage>
</organism>
<dbReference type="InterPro" id="IPR003029">
    <property type="entry name" value="S1_domain"/>
</dbReference>
<dbReference type="PRINTS" id="PR00681">
    <property type="entry name" value="RIBOSOMALS1"/>
</dbReference>
<dbReference type="GO" id="GO:0003729">
    <property type="term" value="F:mRNA binding"/>
    <property type="evidence" value="ECO:0007669"/>
    <property type="project" value="TreeGrafter"/>
</dbReference>
<dbReference type="Pfam" id="PF00575">
    <property type="entry name" value="S1"/>
    <property type="match status" value="3"/>
</dbReference>
<evidence type="ECO:0000313" key="5">
    <source>
        <dbReference type="EMBL" id="MBB2184711.1"/>
    </source>
</evidence>
<evidence type="ECO:0000256" key="3">
    <source>
        <dbReference type="ARBA" id="ARBA00023274"/>
    </source>
</evidence>
<dbReference type="CDD" id="cd05687">
    <property type="entry name" value="S1_RPS1_repeat_ec1_hs1"/>
    <property type="match status" value="1"/>
</dbReference>
<dbReference type="InterPro" id="IPR035104">
    <property type="entry name" value="Ribosomal_protein_S1-like"/>
</dbReference>
<dbReference type="PANTHER" id="PTHR10724:SF7">
    <property type="entry name" value="SMALL RIBOSOMAL SUBUNIT PROTEIN BS1C"/>
    <property type="match status" value="1"/>
</dbReference>
<feature type="domain" description="S1 motif" evidence="4">
    <location>
        <begin position="22"/>
        <end position="91"/>
    </location>
</feature>
<keyword evidence="2" id="KW-0689">Ribosomal protein</keyword>
<evidence type="ECO:0000313" key="6">
    <source>
        <dbReference type="Proteomes" id="UP000574276"/>
    </source>
</evidence>
<dbReference type="GO" id="GO:1990904">
    <property type="term" value="C:ribonucleoprotein complex"/>
    <property type="evidence" value="ECO:0007669"/>
    <property type="project" value="UniProtKB-KW"/>
</dbReference>
<dbReference type="CDD" id="cd04465">
    <property type="entry name" value="S1_RPS1_repeat_ec2_hs2"/>
    <property type="match status" value="1"/>
</dbReference>
<dbReference type="PROSITE" id="PS50126">
    <property type="entry name" value="S1"/>
    <property type="match status" value="3"/>
</dbReference>
<keyword evidence="3" id="KW-0687">Ribonucleoprotein</keyword>
<dbReference type="Gene3D" id="2.40.50.140">
    <property type="entry name" value="Nucleic acid-binding proteins"/>
    <property type="match status" value="3"/>
</dbReference>
<dbReference type="PANTHER" id="PTHR10724">
    <property type="entry name" value="30S RIBOSOMAL PROTEIN S1"/>
    <property type="match status" value="1"/>
</dbReference>
<dbReference type="GO" id="GO:0005737">
    <property type="term" value="C:cytoplasm"/>
    <property type="evidence" value="ECO:0007669"/>
    <property type="project" value="UniProtKB-ARBA"/>
</dbReference>
<evidence type="ECO:0000259" key="4">
    <source>
        <dbReference type="PROSITE" id="PS50126"/>
    </source>
</evidence>
<sequence>MIPSMDDFKDEIENSFRKIKEGDILKGTVIGISETEVVLDLGYYTEGIIKLEEISNDPAFSIKADVTMGEEISAMVLTEDDGQGHILLSRKRADDVLAWEKLTEAMDNKTVFRVKVSQAVNAGVVTYLYGVRAFIPASQLSLTYVEDLNSWVGKELDVVVITASALEKKLVLSGKEVERENEIRERKSKISRLQVGIVTTGTVEKIAPYGAFVNIGEGLTGLVHISQICGRRIKSPNEVIKEGETVTVKIIDVKDGKISLSMKAVEEKEDVIEDVEETPSTYSTGEEATTGLGALLKNIKL</sequence>
<dbReference type="SUPFAM" id="SSF50249">
    <property type="entry name" value="Nucleic acid-binding proteins"/>
    <property type="match status" value="3"/>
</dbReference>
<feature type="domain" description="S1 motif" evidence="4">
    <location>
        <begin position="109"/>
        <end position="175"/>
    </location>
</feature>
<dbReference type="InterPro" id="IPR050437">
    <property type="entry name" value="Ribos_protein_bS1-like"/>
</dbReference>
<evidence type="ECO:0000256" key="1">
    <source>
        <dbReference type="ARBA" id="ARBA00006767"/>
    </source>
</evidence>
<gene>
    <name evidence="5" type="ORF">H0486_17735</name>
</gene>
<reference evidence="5 6" key="1">
    <citation type="submission" date="2020-07" db="EMBL/GenBank/DDBJ databases">
        <title>Characterization and genome sequencing of isolate MD1, a novel member within the family Lachnospiraceae.</title>
        <authorList>
            <person name="Rettenmaier R."/>
            <person name="Di Bello L."/>
            <person name="Zinser C."/>
            <person name="Scheitz K."/>
            <person name="Liebl W."/>
            <person name="Zverlov V."/>
        </authorList>
    </citation>
    <scope>NUCLEOTIDE SEQUENCE [LARGE SCALE GENOMIC DNA]</scope>
    <source>
        <strain evidence="5 6">MD1</strain>
    </source>
</reference>
<proteinExistence type="inferred from homology"/>
<dbReference type="GO" id="GO:0003735">
    <property type="term" value="F:structural constituent of ribosome"/>
    <property type="evidence" value="ECO:0007669"/>
    <property type="project" value="TreeGrafter"/>
</dbReference>